<proteinExistence type="predicted"/>
<dbReference type="GO" id="GO:0016301">
    <property type="term" value="F:kinase activity"/>
    <property type="evidence" value="ECO:0007669"/>
    <property type="project" value="UniProtKB-KW"/>
</dbReference>
<name>A0A8S5TGG5_9VIRU</name>
<dbReference type="Gene3D" id="3.40.50.300">
    <property type="entry name" value="P-loop containing nucleotide triphosphate hydrolases"/>
    <property type="match status" value="1"/>
</dbReference>
<dbReference type="InterPro" id="IPR027417">
    <property type="entry name" value="P-loop_NTPase"/>
</dbReference>
<accession>A0A8S5TGG5</accession>
<organism evidence="1">
    <name type="scientific">Phage sp. ctL4h4</name>
    <dbReference type="NCBI Taxonomy" id="2828005"/>
    <lineage>
        <taxon>Viruses</taxon>
    </lineage>
</organism>
<sequence>MRYIGIIGKSGIGRDKFGWLLGSELEKVTHESSGRIIDNMSWEDRVTYIRTQSCVPSSSHTHITSFASHIEDQAMLLCGSTFGLEWKKDPNKYHVLMDCMEVVEEVPSQYTIVDHVNYSKGEKQAMNIGEFIIYYGETIKNSYGESIWVRIVSSWMKNRMEDINDPTTTIIFTDIKTDAEAEFILSEGGFLIEALCPEREEKGGYDYYNTLTNCNKLKNENKIKSFILGETFEEDELDIHMLAEEIYKHFNK</sequence>
<reference evidence="1" key="1">
    <citation type="journal article" date="2021" name="Proc. Natl. Acad. Sci. U.S.A.">
        <title>A Catalog of Tens of Thousands of Viruses from Human Metagenomes Reveals Hidden Associations with Chronic Diseases.</title>
        <authorList>
            <person name="Tisza M.J."/>
            <person name="Buck C.B."/>
        </authorList>
    </citation>
    <scope>NUCLEOTIDE SEQUENCE</scope>
    <source>
        <strain evidence="1">CtL4h4</strain>
    </source>
</reference>
<dbReference type="EMBL" id="BK032819">
    <property type="protein sequence ID" value="DAF62071.1"/>
    <property type="molecule type" value="Genomic_DNA"/>
</dbReference>
<keyword evidence="1" id="KW-0808">Transferase</keyword>
<keyword evidence="1" id="KW-0418">Kinase</keyword>
<evidence type="ECO:0000313" key="1">
    <source>
        <dbReference type="EMBL" id="DAF62071.1"/>
    </source>
</evidence>
<protein>
    <submittedName>
        <fullName evidence="1">Deoxynucleoside monophosphate kinase</fullName>
    </submittedName>
</protein>